<protein>
    <recommendedName>
        <fullName evidence="4">Phage tail assembly protein</fullName>
    </recommendedName>
</protein>
<organism evidence="2 3">
    <name type="scientific">Nonomuraea turkmeniaca</name>
    <dbReference type="NCBI Taxonomy" id="103838"/>
    <lineage>
        <taxon>Bacteria</taxon>
        <taxon>Bacillati</taxon>
        <taxon>Actinomycetota</taxon>
        <taxon>Actinomycetes</taxon>
        <taxon>Streptosporangiales</taxon>
        <taxon>Streptosporangiaceae</taxon>
        <taxon>Nonomuraea</taxon>
    </lineage>
</organism>
<dbReference type="RefSeq" id="WP_138670903.1">
    <property type="nucleotide sequence ID" value="NZ_VCKY01000149.1"/>
</dbReference>
<dbReference type="Proteomes" id="UP000309128">
    <property type="component" value="Unassembled WGS sequence"/>
</dbReference>
<accession>A0A5S4F6F8</accession>
<dbReference type="OrthoDB" id="9850901at2"/>
<name>A0A5S4F6F8_9ACTN</name>
<proteinExistence type="predicted"/>
<evidence type="ECO:0008006" key="4">
    <source>
        <dbReference type="Google" id="ProtNLM"/>
    </source>
</evidence>
<evidence type="ECO:0000256" key="1">
    <source>
        <dbReference type="SAM" id="MobiDB-lite"/>
    </source>
</evidence>
<keyword evidence="3" id="KW-1185">Reference proteome</keyword>
<dbReference type="AlphaFoldDB" id="A0A5S4F6F8"/>
<evidence type="ECO:0000313" key="2">
    <source>
        <dbReference type="EMBL" id="TMR11753.1"/>
    </source>
</evidence>
<dbReference type="EMBL" id="VCKY01000149">
    <property type="protein sequence ID" value="TMR11753.1"/>
    <property type="molecule type" value="Genomic_DNA"/>
</dbReference>
<comment type="caution">
    <text evidence="2">The sequence shown here is derived from an EMBL/GenBank/DDBJ whole genome shotgun (WGS) entry which is preliminary data.</text>
</comment>
<feature type="region of interest" description="Disordered" evidence="1">
    <location>
        <begin position="85"/>
        <end position="104"/>
    </location>
</feature>
<evidence type="ECO:0000313" key="3">
    <source>
        <dbReference type="Proteomes" id="UP000309128"/>
    </source>
</evidence>
<gene>
    <name evidence="2" type="ORF">ETD86_34865</name>
</gene>
<reference evidence="2 3" key="1">
    <citation type="submission" date="2019-05" db="EMBL/GenBank/DDBJ databases">
        <title>Draft genome sequence of Nonomuraea turkmeniaca DSM 43926.</title>
        <authorList>
            <person name="Saricaoglu S."/>
            <person name="Isik K."/>
        </authorList>
    </citation>
    <scope>NUCLEOTIDE SEQUENCE [LARGE SCALE GENOMIC DNA]</scope>
    <source>
        <strain evidence="2 3">DSM 43926</strain>
    </source>
</reference>
<sequence length="104" mass="11195">MAKIHIGDDSVEFDLNHLPLHEGIALQKATGWRIKQLVEALQDGDMLAIAGLAWLALKRMGKDVTFADIESGVYPIDLASISVDVEEEPDPSLNGEAKTSPANA</sequence>